<proteinExistence type="predicted"/>
<name>A0A2I0TDJ7_LIMLA</name>
<evidence type="ECO:0000313" key="3">
    <source>
        <dbReference type="Proteomes" id="UP000233556"/>
    </source>
</evidence>
<keyword evidence="3" id="KW-1185">Reference proteome</keyword>
<dbReference type="Proteomes" id="UP000233556">
    <property type="component" value="Unassembled WGS sequence"/>
</dbReference>
<dbReference type="EMBL" id="KZ512155">
    <property type="protein sequence ID" value="PKU31871.1"/>
    <property type="molecule type" value="Genomic_DNA"/>
</dbReference>
<gene>
    <name evidence="2" type="ORF">llap_17825</name>
</gene>
<organism evidence="2 3">
    <name type="scientific">Limosa lapponica baueri</name>
    <dbReference type="NCBI Taxonomy" id="1758121"/>
    <lineage>
        <taxon>Eukaryota</taxon>
        <taxon>Metazoa</taxon>
        <taxon>Chordata</taxon>
        <taxon>Craniata</taxon>
        <taxon>Vertebrata</taxon>
        <taxon>Euteleostomi</taxon>
        <taxon>Archelosauria</taxon>
        <taxon>Archosauria</taxon>
        <taxon>Dinosauria</taxon>
        <taxon>Saurischia</taxon>
        <taxon>Theropoda</taxon>
        <taxon>Coelurosauria</taxon>
        <taxon>Aves</taxon>
        <taxon>Neognathae</taxon>
        <taxon>Neoaves</taxon>
        <taxon>Charadriiformes</taxon>
        <taxon>Scolopacidae</taxon>
        <taxon>Limosa</taxon>
    </lineage>
</organism>
<reference evidence="3" key="2">
    <citation type="submission" date="2017-12" db="EMBL/GenBank/DDBJ databases">
        <title>Genome sequence of the Bar-tailed Godwit (Limosa lapponica baueri).</title>
        <authorList>
            <person name="Lima N.C.B."/>
            <person name="Parody-Merino A.M."/>
            <person name="Battley P.F."/>
            <person name="Fidler A.E."/>
            <person name="Prosdocimi F."/>
        </authorList>
    </citation>
    <scope>NUCLEOTIDE SEQUENCE [LARGE SCALE GENOMIC DNA]</scope>
</reference>
<sequence length="83" mass="9813">MESNGNAEELIQGVEGRGLLKRKRIKEKRKKDKRKKEKKDKRKKEKRIKDGKKRKIGKGLKPLLRESKDFKILTIIQDKKSIS</sequence>
<protein>
    <submittedName>
        <fullName evidence="2">Uncharacterized protein</fullName>
    </submittedName>
</protein>
<reference evidence="3" key="1">
    <citation type="submission" date="2017-11" db="EMBL/GenBank/DDBJ databases">
        <authorList>
            <person name="Lima N.C."/>
            <person name="Parody-Merino A.M."/>
            <person name="Battley P.F."/>
            <person name="Fidler A.E."/>
            <person name="Prosdocimi F."/>
        </authorList>
    </citation>
    <scope>NUCLEOTIDE SEQUENCE [LARGE SCALE GENOMIC DNA]</scope>
</reference>
<evidence type="ECO:0000256" key="1">
    <source>
        <dbReference type="SAM" id="MobiDB-lite"/>
    </source>
</evidence>
<dbReference type="AlphaFoldDB" id="A0A2I0TDJ7"/>
<evidence type="ECO:0000313" key="2">
    <source>
        <dbReference type="EMBL" id="PKU31871.1"/>
    </source>
</evidence>
<feature type="region of interest" description="Disordered" evidence="1">
    <location>
        <begin position="20"/>
        <end position="61"/>
    </location>
</feature>
<accession>A0A2I0TDJ7</accession>
<feature type="compositionally biased region" description="Basic residues" evidence="1">
    <location>
        <begin position="20"/>
        <end position="58"/>
    </location>
</feature>